<evidence type="ECO:0000256" key="5">
    <source>
        <dbReference type="PIRSR" id="PIRSR602081-1"/>
    </source>
</evidence>
<dbReference type="InterPro" id="IPR036155">
    <property type="entry name" value="Crypto/Photolyase_N_sf"/>
</dbReference>
<dbReference type="PANTHER" id="PTHR11455:SF22">
    <property type="entry name" value="CRYPTOCHROME DASH"/>
    <property type="match status" value="1"/>
</dbReference>
<dbReference type="InParanoid" id="A0A1Z5JL83"/>
<dbReference type="GO" id="GO:0003677">
    <property type="term" value="F:DNA binding"/>
    <property type="evidence" value="ECO:0007669"/>
    <property type="project" value="TreeGrafter"/>
</dbReference>
<feature type="binding site" evidence="5">
    <location>
        <begin position="302"/>
        <end position="306"/>
    </location>
    <ligand>
        <name>FAD</name>
        <dbReference type="ChEBI" id="CHEBI:57692"/>
    </ligand>
</feature>
<dbReference type="Gene3D" id="1.10.579.10">
    <property type="entry name" value="DNA Cyclobutane Dipyrimidine Photolyase, subunit A, domain 3"/>
    <property type="match status" value="1"/>
</dbReference>
<keyword evidence="4" id="KW-0157">Chromophore</keyword>
<keyword evidence="9" id="KW-1185">Reference proteome</keyword>
<evidence type="ECO:0000256" key="6">
    <source>
        <dbReference type="PIRSR" id="PIRSR602081-2"/>
    </source>
</evidence>
<dbReference type="EMBL" id="BDSP01000082">
    <property type="protein sequence ID" value="GAX14744.1"/>
    <property type="molecule type" value="Genomic_DNA"/>
</dbReference>
<evidence type="ECO:0000256" key="2">
    <source>
        <dbReference type="ARBA" id="ARBA00022630"/>
    </source>
</evidence>
<feature type="site" description="Electron transfer via tryptophanyl radical" evidence="6">
    <location>
        <position position="367"/>
    </location>
</feature>
<dbReference type="InterPro" id="IPR036134">
    <property type="entry name" value="Crypto/Photolyase_FAD-like_sf"/>
</dbReference>
<organism evidence="8 9">
    <name type="scientific">Fistulifera solaris</name>
    <name type="common">Oleaginous diatom</name>
    <dbReference type="NCBI Taxonomy" id="1519565"/>
    <lineage>
        <taxon>Eukaryota</taxon>
        <taxon>Sar</taxon>
        <taxon>Stramenopiles</taxon>
        <taxon>Ochrophyta</taxon>
        <taxon>Bacillariophyta</taxon>
        <taxon>Bacillariophyceae</taxon>
        <taxon>Bacillariophycidae</taxon>
        <taxon>Naviculales</taxon>
        <taxon>Naviculaceae</taxon>
        <taxon>Fistulifera</taxon>
    </lineage>
</organism>
<feature type="site" description="Electron transfer via tryptophanyl radical" evidence="6">
    <location>
        <position position="446"/>
    </location>
</feature>
<evidence type="ECO:0000259" key="7">
    <source>
        <dbReference type="PROSITE" id="PS51645"/>
    </source>
</evidence>
<dbReference type="InterPro" id="IPR005101">
    <property type="entry name" value="Cryptochr/Photolyase_FAD-bd"/>
</dbReference>
<dbReference type="Pfam" id="PF03441">
    <property type="entry name" value="FAD_binding_7"/>
    <property type="match status" value="1"/>
</dbReference>
<evidence type="ECO:0000256" key="1">
    <source>
        <dbReference type="ARBA" id="ARBA00005862"/>
    </source>
</evidence>
<reference evidence="8 9" key="1">
    <citation type="journal article" date="2015" name="Plant Cell">
        <title>Oil accumulation by the oleaginous diatom Fistulifera solaris as revealed by the genome and transcriptome.</title>
        <authorList>
            <person name="Tanaka T."/>
            <person name="Maeda Y."/>
            <person name="Veluchamy A."/>
            <person name="Tanaka M."/>
            <person name="Abida H."/>
            <person name="Marechal E."/>
            <person name="Bowler C."/>
            <person name="Muto M."/>
            <person name="Sunaga Y."/>
            <person name="Tanaka M."/>
            <person name="Yoshino T."/>
            <person name="Taniguchi T."/>
            <person name="Fukuda Y."/>
            <person name="Nemoto M."/>
            <person name="Matsumoto M."/>
            <person name="Wong P.S."/>
            <person name="Aburatani S."/>
            <person name="Fujibuchi W."/>
        </authorList>
    </citation>
    <scope>NUCLEOTIDE SEQUENCE [LARGE SCALE GENOMIC DNA]</scope>
    <source>
        <strain evidence="8 9">JPCC DA0580</strain>
    </source>
</reference>
<proteinExistence type="inferred from homology"/>
<dbReference type="InterPro" id="IPR018394">
    <property type="entry name" value="DNA_photolyase_1_CS_C"/>
</dbReference>
<evidence type="ECO:0000256" key="4">
    <source>
        <dbReference type="ARBA" id="ARBA00022991"/>
    </source>
</evidence>
<dbReference type="InterPro" id="IPR006050">
    <property type="entry name" value="DNA_photolyase_N"/>
</dbReference>
<dbReference type="SUPFAM" id="SSF52425">
    <property type="entry name" value="Cryptochrome/photolyase, N-terminal domain"/>
    <property type="match status" value="1"/>
</dbReference>
<feature type="domain" description="Photolyase/cryptochrome alpha/beta" evidence="7">
    <location>
        <begin position="4"/>
        <end position="140"/>
    </location>
</feature>
<dbReference type="GO" id="GO:0071949">
    <property type="term" value="F:FAD binding"/>
    <property type="evidence" value="ECO:0007669"/>
    <property type="project" value="TreeGrafter"/>
</dbReference>
<dbReference type="OrthoDB" id="435881at2759"/>
<comment type="cofactor">
    <cofactor evidence="5">
        <name>FAD</name>
        <dbReference type="ChEBI" id="CHEBI:57692"/>
    </cofactor>
    <text evidence="5">Binds 1 FAD per subunit.</text>
</comment>
<dbReference type="PRINTS" id="PR00147">
    <property type="entry name" value="DNAPHOTLYASE"/>
</dbReference>
<name>A0A1Z5JL83_FISSO</name>
<comment type="similarity">
    <text evidence="1">Belongs to the DNA photolyase class-1 family.</text>
</comment>
<dbReference type="InterPro" id="IPR002081">
    <property type="entry name" value="Cryptochrome/DNA_photolyase_1"/>
</dbReference>
<sequence>MTKKVRLIWHRRDLRLHDNALYQDNTILYSLFVLDPAFTEPRPSTVCQEWQTVWMGPHALSALLHALQSLRESLRECGSDLWIRSGDPVKCILNLARQLKATQVAWHIEAGWYEEQVSRRLHAALTRTGIECIVSMGCNLYHPDDLPQTAQEWNISQSSKYKESEKTKPFTEYQTNGSSLLPLQVPPIMGNFRTACRNFASVRRSLPAPVTMNTEPSTVEPGEIPTLASLLEPLLQQQDGNILGLRQVQLQQICEAAIKRHEENSKCRKGSELWALKRLDFFLRNHAATADRNRADVELNHSSKLSLPLALGSISPRRVYEQAVLHNCSWLISHLEMRDFFLFTAMQAGSKIYRREGLPVRAYTEEWHSPQHRREFWEKWSSGTTGFPLVDAGMRELQATGYFSNRVRQNCASFLTKDLEIDWRAGADLFQFLLEDHCVGANWGNWMYFSGVGSDPKNRHFRTISQALRYDPTGAYVTRWIDELKGADIKEARFRPWGYLAGWRTPVVNPATQLTWDDSRKLKEKGYLCDNK</sequence>
<dbReference type="PROSITE" id="PS00394">
    <property type="entry name" value="DNA_PHOTOLYASES_1_1"/>
    <property type="match status" value="1"/>
</dbReference>
<dbReference type="PANTHER" id="PTHR11455">
    <property type="entry name" value="CRYPTOCHROME"/>
    <property type="match status" value="1"/>
</dbReference>
<keyword evidence="3 5" id="KW-0274">FAD</keyword>
<dbReference type="Gene3D" id="3.40.50.620">
    <property type="entry name" value="HUPs"/>
    <property type="match status" value="1"/>
</dbReference>
<feature type="site" description="Electron transfer via tryptophanyl radical" evidence="6">
    <location>
        <position position="423"/>
    </location>
</feature>
<dbReference type="GO" id="GO:0003904">
    <property type="term" value="F:deoxyribodipyrimidine photo-lyase activity"/>
    <property type="evidence" value="ECO:0007669"/>
    <property type="project" value="TreeGrafter"/>
</dbReference>
<gene>
    <name evidence="8" type="ORF">FisN_11Hh288</name>
</gene>
<evidence type="ECO:0000313" key="9">
    <source>
        <dbReference type="Proteomes" id="UP000198406"/>
    </source>
</evidence>
<evidence type="ECO:0000256" key="3">
    <source>
        <dbReference type="ARBA" id="ARBA00022827"/>
    </source>
</evidence>
<dbReference type="Gene3D" id="1.25.40.80">
    <property type="match status" value="1"/>
</dbReference>
<dbReference type="Pfam" id="PF00875">
    <property type="entry name" value="DNA_photolyase"/>
    <property type="match status" value="1"/>
</dbReference>
<dbReference type="Proteomes" id="UP000198406">
    <property type="component" value="Unassembled WGS sequence"/>
</dbReference>
<dbReference type="SUPFAM" id="SSF48173">
    <property type="entry name" value="Cryptochrome/photolyase FAD-binding domain"/>
    <property type="match status" value="1"/>
</dbReference>
<accession>A0A1Z5JL83</accession>
<dbReference type="GO" id="GO:0000719">
    <property type="term" value="P:photoreactive repair"/>
    <property type="evidence" value="ECO:0007669"/>
    <property type="project" value="TreeGrafter"/>
</dbReference>
<dbReference type="AlphaFoldDB" id="A0A1Z5JL83"/>
<comment type="caution">
    <text evidence="8">The sequence shown here is derived from an EMBL/GenBank/DDBJ whole genome shotgun (WGS) entry which is preliminary data.</text>
</comment>
<keyword evidence="2 5" id="KW-0285">Flavoprotein</keyword>
<dbReference type="PROSITE" id="PS51645">
    <property type="entry name" value="PHR_CRY_ALPHA_BETA"/>
    <property type="match status" value="1"/>
</dbReference>
<protein>
    <recommendedName>
        <fullName evidence="7">Photolyase/cryptochrome alpha/beta domain-containing protein</fullName>
    </recommendedName>
</protein>
<dbReference type="InterPro" id="IPR014729">
    <property type="entry name" value="Rossmann-like_a/b/a_fold"/>
</dbReference>
<evidence type="ECO:0000313" key="8">
    <source>
        <dbReference type="EMBL" id="GAX14744.1"/>
    </source>
</evidence>